<name>A0A1X1I0J0_STROR</name>
<sequence>MRGGYKYPEDANIRTLNKYADALQRSAQQYLDRFANQKIIYTFNEDNQLNALLPVALRYPLDIYTLL</sequence>
<reference evidence="1 2" key="1">
    <citation type="journal article" date="2016" name="Eur. J. Clin. Microbiol. Infect. Dis.">
        <title>Whole genome sequencing as a tool for phylogenetic analysis of clinical strains of Mitis group streptococci.</title>
        <authorList>
            <person name="Rasmussen L.H."/>
            <person name="Dargis R."/>
            <person name="Hojholt K."/>
            <person name="Christensen J.J."/>
            <person name="Skovgaard O."/>
            <person name="Justesen U.S."/>
            <person name="Rosenvinge F.S."/>
            <person name="Moser C."/>
            <person name="Lukjancenko O."/>
            <person name="Rasmussen S."/>
            <person name="Nielsen X.C."/>
        </authorList>
    </citation>
    <scope>NUCLEOTIDE SEQUENCE [LARGE SCALE GENOMIC DNA]</scope>
    <source>
        <strain evidence="1 2">OD_321121_09</strain>
    </source>
</reference>
<evidence type="ECO:0000313" key="1">
    <source>
        <dbReference type="EMBL" id="ORO66675.1"/>
    </source>
</evidence>
<organism evidence="1 2">
    <name type="scientific">Streptococcus oralis subsp. oralis</name>
    <dbReference type="NCBI Taxonomy" id="1891914"/>
    <lineage>
        <taxon>Bacteria</taxon>
        <taxon>Bacillati</taxon>
        <taxon>Bacillota</taxon>
        <taxon>Bacilli</taxon>
        <taxon>Lactobacillales</taxon>
        <taxon>Streptococcaceae</taxon>
        <taxon>Streptococcus</taxon>
    </lineage>
</organism>
<dbReference type="AlphaFoldDB" id="A0A1X1I0J0"/>
<dbReference type="EMBL" id="NCUQ01000010">
    <property type="protein sequence ID" value="ORO66675.1"/>
    <property type="molecule type" value="Genomic_DNA"/>
</dbReference>
<gene>
    <name evidence="1" type="ORF">B7715_05745</name>
</gene>
<protein>
    <submittedName>
        <fullName evidence="1">Uncharacterized protein</fullName>
    </submittedName>
</protein>
<comment type="caution">
    <text evidence="1">The sequence shown here is derived from an EMBL/GenBank/DDBJ whole genome shotgun (WGS) entry which is preliminary data.</text>
</comment>
<accession>A0A1X1I0J0</accession>
<proteinExistence type="predicted"/>
<evidence type="ECO:0000313" key="2">
    <source>
        <dbReference type="Proteomes" id="UP000193961"/>
    </source>
</evidence>
<dbReference type="Proteomes" id="UP000193961">
    <property type="component" value="Unassembled WGS sequence"/>
</dbReference>